<dbReference type="InterPro" id="IPR050086">
    <property type="entry name" value="MetN_ABC_transporter-like"/>
</dbReference>
<dbReference type="CDD" id="cd03262">
    <property type="entry name" value="ABC_HisP_GlnQ"/>
    <property type="match status" value="1"/>
</dbReference>
<evidence type="ECO:0000256" key="8">
    <source>
        <dbReference type="ARBA" id="ARBA00023136"/>
    </source>
</evidence>
<proteinExistence type="inferred from homology"/>
<evidence type="ECO:0000256" key="10">
    <source>
        <dbReference type="ARBA" id="ARBA00047624"/>
    </source>
</evidence>
<keyword evidence="8" id="KW-0472">Membrane</keyword>
<dbReference type="GO" id="GO:0015426">
    <property type="term" value="F:ATPase-coupled polar amino acid-transporter activity"/>
    <property type="evidence" value="ECO:0007669"/>
    <property type="project" value="UniProtKB-EC"/>
</dbReference>
<evidence type="ECO:0000256" key="3">
    <source>
        <dbReference type="ARBA" id="ARBA00022448"/>
    </source>
</evidence>
<name>A0A9X8N7C4_9ACTN</name>
<evidence type="ECO:0000256" key="6">
    <source>
        <dbReference type="ARBA" id="ARBA00022840"/>
    </source>
</evidence>
<dbReference type="PIRSF" id="PIRSF039085">
    <property type="entry name" value="ABC_ATPase_HisP"/>
    <property type="match status" value="1"/>
</dbReference>
<dbReference type="InterPro" id="IPR003439">
    <property type="entry name" value="ABC_transporter-like_ATP-bd"/>
</dbReference>
<gene>
    <name evidence="13" type="ORF">SAMN05216268_12486</name>
</gene>
<dbReference type="EMBL" id="FRBK01000024">
    <property type="protein sequence ID" value="SHN21597.1"/>
    <property type="molecule type" value="Genomic_DNA"/>
</dbReference>
<evidence type="ECO:0000259" key="12">
    <source>
        <dbReference type="PROSITE" id="PS50893"/>
    </source>
</evidence>
<dbReference type="InterPro" id="IPR030679">
    <property type="entry name" value="ABC_ATPase_HisP-typ"/>
</dbReference>
<comment type="similarity">
    <text evidence="2">Belongs to the ABC transporter superfamily.</text>
</comment>
<protein>
    <recommendedName>
        <fullName evidence="9">ABC-type polar-amino-acid transporter</fullName>
        <ecNumber evidence="9">7.4.2.1</ecNumber>
    </recommendedName>
</protein>
<dbReference type="PROSITE" id="PS50893">
    <property type="entry name" value="ABC_TRANSPORTER_2"/>
    <property type="match status" value="1"/>
</dbReference>
<dbReference type="SUPFAM" id="SSF52540">
    <property type="entry name" value="P-loop containing nucleoside triphosphate hydrolases"/>
    <property type="match status" value="1"/>
</dbReference>
<dbReference type="SMART" id="SM00382">
    <property type="entry name" value="AAA"/>
    <property type="match status" value="1"/>
</dbReference>
<feature type="domain" description="ABC transporter" evidence="12">
    <location>
        <begin position="13"/>
        <end position="247"/>
    </location>
</feature>
<organism evidence="13 14">
    <name type="scientific">Streptomyces yunnanensis</name>
    <dbReference type="NCBI Taxonomy" id="156453"/>
    <lineage>
        <taxon>Bacteria</taxon>
        <taxon>Bacillati</taxon>
        <taxon>Actinomycetota</taxon>
        <taxon>Actinomycetes</taxon>
        <taxon>Kitasatosporales</taxon>
        <taxon>Streptomycetaceae</taxon>
        <taxon>Streptomyces</taxon>
    </lineage>
</organism>
<dbReference type="Pfam" id="PF00005">
    <property type="entry name" value="ABC_tran"/>
    <property type="match status" value="1"/>
</dbReference>
<dbReference type="InterPro" id="IPR027417">
    <property type="entry name" value="P-loop_NTPase"/>
</dbReference>
<evidence type="ECO:0000256" key="9">
    <source>
        <dbReference type="ARBA" id="ARBA00038850"/>
    </source>
</evidence>
<feature type="region of interest" description="Disordered" evidence="11">
    <location>
        <begin position="256"/>
        <end position="281"/>
    </location>
</feature>
<dbReference type="InterPro" id="IPR003593">
    <property type="entry name" value="AAA+_ATPase"/>
</dbReference>
<evidence type="ECO:0000256" key="5">
    <source>
        <dbReference type="ARBA" id="ARBA00022741"/>
    </source>
</evidence>
<reference evidence="14" key="1">
    <citation type="submission" date="2016-11" db="EMBL/GenBank/DDBJ databases">
        <authorList>
            <person name="Jaros S."/>
            <person name="Januszkiewicz K."/>
            <person name="Wedrychowicz H."/>
        </authorList>
    </citation>
    <scope>NUCLEOTIDE SEQUENCE [LARGE SCALE GENOMIC DNA]</scope>
    <source>
        <strain evidence="14">CGMCC 4.3555</strain>
    </source>
</reference>
<evidence type="ECO:0000256" key="11">
    <source>
        <dbReference type="SAM" id="MobiDB-lite"/>
    </source>
</evidence>
<evidence type="ECO:0000256" key="4">
    <source>
        <dbReference type="ARBA" id="ARBA00022475"/>
    </source>
</evidence>
<dbReference type="RefSeq" id="WP_073448815.1">
    <property type="nucleotide sequence ID" value="NZ_FRBK01000024.1"/>
</dbReference>
<dbReference type="GO" id="GO:0005524">
    <property type="term" value="F:ATP binding"/>
    <property type="evidence" value="ECO:0007669"/>
    <property type="project" value="UniProtKB-KW"/>
</dbReference>
<keyword evidence="7" id="KW-0029">Amino-acid transport</keyword>
<dbReference type="Gene3D" id="3.40.50.300">
    <property type="entry name" value="P-loop containing nucleotide triphosphate hydrolases"/>
    <property type="match status" value="1"/>
</dbReference>
<dbReference type="InterPro" id="IPR017871">
    <property type="entry name" value="ABC_transporter-like_CS"/>
</dbReference>
<dbReference type="PANTHER" id="PTHR43166">
    <property type="entry name" value="AMINO ACID IMPORT ATP-BINDING PROTEIN"/>
    <property type="match status" value="1"/>
</dbReference>
<dbReference type="EC" id="7.4.2.1" evidence="9"/>
<evidence type="ECO:0000313" key="14">
    <source>
        <dbReference type="Proteomes" id="UP000184388"/>
    </source>
</evidence>
<dbReference type="GO" id="GO:0005886">
    <property type="term" value="C:plasma membrane"/>
    <property type="evidence" value="ECO:0007669"/>
    <property type="project" value="UniProtKB-SubCell"/>
</dbReference>
<dbReference type="AlphaFoldDB" id="A0A9X8N7C4"/>
<sequence length="281" mass="29896">MTGGGDGNGENAIEVRGLHKAFGALEVLRGIDFSVARGEVVCVIGPSGSGKSTLLRCVNLLEEPTAGRITVAGTEVTDPEVDIDRVRRRIGMVFQSFNLFPHLTALENLTIAQRRVLRRDRPTAARIARDQLARVGLGDKEAAYPAQLSGGQQQRVAIARALAMDPELMLFDEPTSALDPELVGDVLAVMRALARDGMTMLVVTHEMGFAREVADRVVFMDGGLVVEEGTPGQVVGAPRHERTRAFLSRVLDPAAAEVDGTDGTDAADGTDGTGPTTGRRT</sequence>
<evidence type="ECO:0000313" key="13">
    <source>
        <dbReference type="EMBL" id="SHN21597.1"/>
    </source>
</evidence>
<keyword evidence="6 13" id="KW-0067">ATP-binding</keyword>
<dbReference type="FunFam" id="3.40.50.300:FF:000020">
    <property type="entry name" value="Amino acid ABC transporter ATP-binding component"/>
    <property type="match status" value="1"/>
</dbReference>
<comment type="caution">
    <text evidence="13">The sequence shown here is derived from an EMBL/GenBank/DDBJ whole genome shotgun (WGS) entry which is preliminary data.</text>
</comment>
<comment type="catalytic activity">
    <reaction evidence="10">
        <text>a polar amino acid(out) + ATP + H2O = a polar amino acid(in) + ADP + phosphate + H(+)</text>
        <dbReference type="Rhea" id="RHEA:14673"/>
        <dbReference type="ChEBI" id="CHEBI:15377"/>
        <dbReference type="ChEBI" id="CHEBI:15378"/>
        <dbReference type="ChEBI" id="CHEBI:30616"/>
        <dbReference type="ChEBI" id="CHEBI:43474"/>
        <dbReference type="ChEBI" id="CHEBI:62031"/>
        <dbReference type="ChEBI" id="CHEBI:456216"/>
        <dbReference type="EC" id="7.4.2.1"/>
    </reaction>
    <physiologicalReaction direction="left-to-right" evidence="10">
        <dbReference type="Rhea" id="RHEA:14674"/>
    </physiologicalReaction>
</comment>
<dbReference type="GO" id="GO:0016887">
    <property type="term" value="F:ATP hydrolysis activity"/>
    <property type="evidence" value="ECO:0007669"/>
    <property type="project" value="InterPro"/>
</dbReference>
<accession>A0A9X8N7C4</accession>
<keyword evidence="5" id="KW-0547">Nucleotide-binding</keyword>
<dbReference type="PROSITE" id="PS00211">
    <property type="entry name" value="ABC_TRANSPORTER_1"/>
    <property type="match status" value="1"/>
</dbReference>
<comment type="subcellular location">
    <subcellularLocation>
        <location evidence="1">Cell membrane</location>
        <topology evidence="1">Peripheral membrane protein</topology>
    </subcellularLocation>
</comment>
<keyword evidence="4" id="KW-1003">Cell membrane</keyword>
<evidence type="ECO:0000256" key="1">
    <source>
        <dbReference type="ARBA" id="ARBA00004202"/>
    </source>
</evidence>
<dbReference type="Proteomes" id="UP000184388">
    <property type="component" value="Unassembled WGS sequence"/>
</dbReference>
<dbReference type="PANTHER" id="PTHR43166:SF9">
    <property type="entry name" value="GLUTAMATE_ASPARTATE IMPORT ATP-BINDING PROTEIN GLTL"/>
    <property type="match status" value="1"/>
</dbReference>
<evidence type="ECO:0000256" key="7">
    <source>
        <dbReference type="ARBA" id="ARBA00022970"/>
    </source>
</evidence>
<keyword evidence="3" id="KW-0813">Transport</keyword>
<evidence type="ECO:0000256" key="2">
    <source>
        <dbReference type="ARBA" id="ARBA00005417"/>
    </source>
</evidence>